<organism evidence="2 4">
    <name type="scientific">Formosa algae</name>
    <dbReference type="NCBI Taxonomy" id="225843"/>
    <lineage>
        <taxon>Bacteria</taxon>
        <taxon>Pseudomonadati</taxon>
        <taxon>Bacteroidota</taxon>
        <taxon>Flavobacteriia</taxon>
        <taxon>Flavobacteriales</taxon>
        <taxon>Flavobacteriaceae</taxon>
        <taxon>Formosa</taxon>
    </lineage>
</organism>
<gene>
    <name evidence="2" type="ORF">J2Z56_002318</name>
    <name evidence="3" type="ORF">J2Z57_003341</name>
</gene>
<keyword evidence="5" id="KW-1185">Reference proteome</keyword>
<sequence>MKSIIKIYLIPLLFIMAITTQGFSQTKKSTKVKETKTTVTTRSTVKKVPSSKVTYKKNSRKVVAVRSIPNKTVVKHNGENYYYSNNKFYAQSRGSYVAIAPKVGFKVRVLPANYKRIRYNSRDYYNANGTFYIEINNQYEVVDPEIGTIVYSLPDGYEKVVIDGMSYYEYANILYEKVQVNDTRAYEVVGIIEMD</sequence>
<dbReference type="Pfam" id="PF20125">
    <property type="entry name" value="DUF6515"/>
    <property type="match status" value="1"/>
</dbReference>
<evidence type="ECO:0000256" key="1">
    <source>
        <dbReference type="SAM" id="SignalP"/>
    </source>
</evidence>
<dbReference type="OrthoDB" id="952191at2"/>
<protein>
    <recommendedName>
        <fullName evidence="6">Orphan protein</fullName>
    </recommendedName>
</protein>
<dbReference type="Proteomes" id="UP001138672">
    <property type="component" value="Unassembled WGS sequence"/>
</dbReference>
<evidence type="ECO:0008006" key="6">
    <source>
        <dbReference type="Google" id="ProtNLM"/>
    </source>
</evidence>
<dbReference type="EMBL" id="JAUSUU010000012">
    <property type="protein sequence ID" value="MDQ0336882.1"/>
    <property type="molecule type" value="Genomic_DNA"/>
</dbReference>
<evidence type="ECO:0000313" key="2">
    <source>
        <dbReference type="EMBL" id="MBP1840390.1"/>
    </source>
</evidence>
<feature type="chain" id="PRO_5040933349" description="Orphan protein" evidence="1">
    <location>
        <begin position="25"/>
        <end position="195"/>
    </location>
</feature>
<accession>A0A9X0YJR8</accession>
<reference evidence="2" key="1">
    <citation type="submission" date="2021-03" db="EMBL/GenBank/DDBJ databases">
        <title>Genomic Encyclopedia of Type Strains, Phase IV (KMG-IV): sequencing the most valuable type-strain genomes for metagenomic binning, comparative biology and taxonomic classification.</title>
        <authorList>
            <person name="Goeker M."/>
        </authorList>
    </citation>
    <scope>NUCLEOTIDE SEQUENCE</scope>
    <source>
        <strain evidence="2">DSM 15523</strain>
        <strain evidence="3 5">DSM 16476</strain>
    </source>
</reference>
<proteinExistence type="predicted"/>
<dbReference type="RefSeq" id="WP_057782672.1">
    <property type="nucleotide sequence ID" value="NZ_JAGGJQ010000006.1"/>
</dbReference>
<evidence type="ECO:0000313" key="4">
    <source>
        <dbReference type="Proteomes" id="UP001138672"/>
    </source>
</evidence>
<feature type="signal peptide" evidence="1">
    <location>
        <begin position="1"/>
        <end position="24"/>
    </location>
</feature>
<dbReference type="InterPro" id="IPR045398">
    <property type="entry name" value="DUF6515"/>
</dbReference>
<keyword evidence="1" id="KW-0732">Signal</keyword>
<dbReference type="Proteomes" id="UP001231587">
    <property type="component" value="Unassembled WGS sequence"/>
</dbReference>
<evidence type="ECO:0000313" key="5">
    <source>
        <dbReference type="Proteomes" id="UP001231587"/>
    </source>
</evidence>
<name>A0A9X0YJR8_9FLAO</name>
<evidence type="ECO:0000313" key="3">
    <source>
        <dbReference type="EMBL" id="MDQ0336882.1"/>
    </source>
</evidence>
<dbReference type="EMBL" id="JAGGJQ010000006">
    <property type="protein sequence ID" value="MBP1840390.1"/>
    <property type="molecule type" value="Genomic_DNA"/>
</dbReference>
<comment type="caution">
    <text evidence="2">The sequence shown here is derived from an EMBL/GenBank/DDBJ whole genome shotgun (WGS) entry which is preliminary data.</text>
</comment>
<dbReference type="AlphaFoldDB" id="A0A9X0YJR8"/>